<dbReference type="InterPro" id="IPR028082">
    <property type="entry name" value="Peripla_BP_I"/>
</dbReference>
<reference evidence="7 8" key="1">
    <citation type="submission" date="2019-08" db="EMBL/GenBank/DDBJ databases">
        <title>In-depth cultivation of the pig gut microbiome towards novel bacterial diversity and tailored functional studies.</title>
        <authorList>
            <person name="Wylensek D."/>
            <person name="Hitch T.C.A."/>
            <person name="Clavel T."/>
        </authorList>
    </citation>
    <scope>NUCLEOTIDE SEQUENCE [LARGE SCALE GENOMIC DNA]</scope>
    <source>
        <strain evidence="7 8">WCA-389-WT-5B</strain>
    </source>
</reference>
<evidence type="ECO:0000313" key="8">
    <source>
        <dbReference type="Proteomes" id="UP000441455"/>
    </source>
</evidence>
<name>A0A6N7VK52_ACIFE</name>
<dbReference type="Pfam" id="PF13458">
    <property type="entry name" value="Peripla_BP_6"/>
    <property type="match status" value="1"/>
</dbReference>
<evidence type="ECO:0000259" key="6">
    <source>
        <dbReference type="Pfam" id="PF13458"/>
    </source>
</evidence>
<dbReference type="EMBL" id="VULN01000006">
    <property type="protein sequence ID" value="MSS82069.1"/>
    <property type="molecule type" value="Genomic_DNA"/>
</dbReference>
<keyword evidence="2" id="KW-0813">Transport</keyword>
<dbReference type="GO" id="GO:0006865">
    <property type="term" value="P:amino acid transport"/>
    <property type="evidence" value="ECO:0007669"/>
    <property type="project" value="UniProtKB-KW"/>
</dbReference>
<feature type="domain" description="Leucine-binding protein" evidence="6">
    <location>
        <begin position="34"/>
        <end position="374"/>
    </location>
</feature>
<dbReference type="Proteomes" id="UP000441455">
    <property type="component" value="Unassembled WGS sequence"/>
</dbReference>
<evidence type="ECO:0000256" key="5">
    <source>
        <dbReference type="SAM" id="SignalP"/>
    </source>
</evidence>
<comment type="caution">
    <text evidence="7">The sequence shown here is derived from an EMBL/GenBank/DDBJ whole genome shotgun (WGS) entry which is preliminary data.</text>
</comment>
<evidence type="ECO:0000256" key="3">
    <source>
        <dbReference type="ARBA" id="ARBA00022729"/>
    </source>
</evidence>
<dbReference type="PRINTS" id="PR00337">
    <property type="entry name" value="LEUILEVALBP"/>
</dbReference>
<organism evidence="7 8">
    <name type="scientific">Acidaminococcus fermentans</name>
    <dbReference type="NCBI Taxonomy" id="905"/>
    <lineage>
        <taxon>Bacteria</taxon>
        <taxon>Bacillati</taxon>
        <taxon>Bacillota</taxon>
        <taxon>Negativicutes</taxon>
        <taxon>Acidaminococcales</taxon>
        <taxon>Acidaminococcaceae</taxon>
        <taxon>Acidaminococcus</taxon>
    </lineage>
</organism>
<dbReference type="AlphaFoldDB" id="A0A6N7VK52"/>
<dbReference type="Gene3D" id="3.40.50.2300">
    <property type="match status" value="2"/>
</dbReference>
<feature type="chain" id="PRO_5038734012" evidence="5">
    <location>
        <begin position="24"/>
        <end position="389"/>
    </location>
</feature>
<gene>
    <name evidence="7" type="ORF">FX155_05605</name>
</gene>
<dbReference type="CDD" id="cd06347">
    <property type="entry name" value="PBP1_ABC_LivK_ligand_binding-like"/>
    <property type="match status" value="1"/>
</dbReference>
<protein>
    <submittedName>
        <fullName evidence="7">ABC transporter substrate-binding protein</fullName>
    </submittedName>
</protein>
<dbReference type="InterPro" id="IPR000709">
    <property type="entry name" value="Leu_Ile_Val-bd"/>
</dbReference>
<sequence>MVGWKKKFGVLTLASLMAVSLMGCGKGGSAKSDEIRIGALFELTGAVANYGKSSLNGAQMAVDEINGKGGINGKKIRLVSADNKSEPSEAGNQATKLITKDKVAVIVGPCTSGSTAAASPVVSGSKVPLISPSATAPGITVDDKGKVRPYIFRVCFTDPFQGKILATFAVDELKLKKIAIYNDSSSDYSKGLAEVFAKTLESKGGEVVAQEAFLAKDQDFKATLTKLKAANPEALYVPAYYEEVSKIVKQAREVGITCPILGSDGWDSPKLVEIAGADALNGTYYSSFYSSQDTDPHVQQFIKDYRKKYNAEPDGFAINGYNCILVAAEAIKQAGSTDGTKIAKALEGLKDFQMATGKMTVDSEHNPIVSCVIIRMKDGQPLFYKKISA</sequence>
<keyword evidence="4" id="KW-0029">Amino-acid transport</keyword>
<evidence type="ECO:0000256" key="4">
    <source>
        <dbReference type="ARBA" id="ARBA00022970"/>
    </source>
</evidence>
<dbReference type="PANTHER" id="PTHR30483:SF6">
    <property type="entry name" value="PERIPLASMIC BINDING PROTEIN OF ABC TRANSPORTER FOR NATURAL AMINO ACIDS"/>
    <property type="match status" value="1"/>
</dbReference>
<dbReference type="InterPro" id="IPR051010">
    <property type="entry name" value="BCAA_transport"/>
</dbReference>
<dbReference type="SUPFAM" id="SSF53822">
    <property type="entry name" value="Periplasmic binding protein-like I"/>
    <property type="match status" value="1"/>
</dbReference>
<proteinExistence type="inferred from homology"/>
<dbReference type="OrthoDB" id="9783240at2"/>
<feature type="signal peptide" evidence="5">
    <location>
        <begin position="1"/>
        <end position="23"/>
    </location>
</feature>
<accession>A0A6N7VK52</accession>
<evidence type="ECO:0000313" key="7">
    <source>
        <dbReference type="EMBL" id="MSS82069.1"/>
    </source>
</evidence>
<dbReference type="PROSITE" id="PS51257">
    <property type="entry name" value="PROKAR_LIPOPROTEIN"/>
    <property type="match status" value="1"/>
</dbReference>
<dbReference type="PANTHER" id="PTHR30483">
    <property type="entry name" value="LEUCINE-SPECIFIC-BINDING PROTEIN"/>
    <property type="match status" value="1"/>
</dbReference>
<evidence type="ECO:0000256" key="2">
    <source>
        <dbReference type="ARBA" id="ARBA00022448"/>
    </source>
</evidence>
<comment type="similarity">
    <text evidence="1">Belongs to the leucine-binding protein family.</text>
</comment>
<keyword evidence="3 5" id="KW-0732">Signal</keyword>
<dbReference type="InterPro" id="IPR028081">
    <property type="entry name" value="Leu-bd"/>
</dbReference>
<evidence type="ECO:0000256" key="1">
    <source>
        <dbReference type="ARBA" id="ARBA00010062"/>
    </source>
</evidence>